<evidence type="ECO:0000256" key="1">
    <source>
        <dbReference type="ARBA" id="ARBA00004123"/>
    </source>
</evidence>
<reference evidence="11" key="1">
    <citation type="submission" date="2018-05" db="EMBL/GenBank/DDBJ databases">
        <title>Full-length coding sequences of AP2/ERF genes and FaMYB98 from 'Yuexin' strawberry (Fragaria x ananassa).</title>
        <authorList>
            <person name="Zhang Y."/>
            <person name="Yin X."/>
            <person name="Xiao Y."/>
            <person name="Chen K."/>
        </authorList>
    </citation>
    <scope>NUCLEOTIDE SEQUENCE</scope>
</reference>
<dbReference type="Pfam" id="PF00847">
    <property type="entry name" value="AP2"/>
    <property type="match status" value="1"/>
</dbReference>
<feature type="region of interest" description="Disordered" evidence="9">
    <location>
        <begin position="281"/>
        <end position="331"/>
    </location>
</feature>
<dbReference type="CDD" id="cd00018">
    <property type="entry name" value="AP2"/>
    <property type="match status" value="1"/>
</dbReference>
<feature type="compositionally biased region" description="Polar residues" evidence="9">
    <location>
        <begin position="309"/>
        <end position="331"/>
    </location>
</feature>
<dbReference type="SMART" id="SM00380">
    <property type="entry name" value="AP2"/>
    <property type="match status" value="1"/>
</dbReference>
<evidence type="ECO:0000256" key="6">
    <source>
        <dbReference type="ARBA" id="ARBA00023163"/>
    </source>
</evidence>
<dbReference type="SUPFAM" id="SSF54171">
    <property type="entry name" value="DNA-binding domain"/>
    <property type="match status" value="1"/>
</dbReference>
<feature type="compositionally biased region" description="Polar residues" evidence="9">
    <location>
        <begin position="208"/>
        <end position="224"/>
    </location>
</feature>
<dbReference type="PRINTS" id="PR00367">
    <property type="entry name" value="ETHRSPELEMNT"/>
</dbReference>
<dbReference type="GO" id="GO:0045893">
    <property type="term" value="P:positive regulation of DNA-templated transcription"/>
    <property type="evidence" value="ECO:0007669"/>
    <property type="project" value="TreeGrafter"/>
</dbReference>
<feature type="region of interest" description="Disordered" evidence="9">
    <location>
        <begin position="175"/>
        <end position="226"/>
    </location>
</feature>
<keyword evidence="4" id="KW-0238">DNA-binding</keyword>
<dbReference type="InterPro" id="IPR036955">
    <property type="entry name" value="AP2/ERF_dom_sf"/>
</dbReference>
<dbReference type="Gene3D" id="3.30.730.10">
    <property type="entry name" value="AP2/ERF domain"/>
    <property type="match status" value="1"/>
</dbReference>
<evidence type="ECO:0000259" key="10">
    <source>
        <dbReference type="PROSITE" id="PS51032"/>
    </source>
</evidence>
<feature type="domain" description="AP2/ERF" evidence="10">
    <location>
        <begin position="79"/>
        <end position="136"/>
    </location>
</feature>
<dbReference type="PANTHER" id="PTHR31241:SF62">
    <property type="entry name" value="DEHYDRATION-RESPONSIVE ELEMENT-BINDING PROTEIN 2D"/>
    <property type="match status" value="1"/>
</dbReference>
<keyword evidence="5" id="KW-0010">Activator</keyword>
<keyword evidence="3" id="KW-0346">Stress response</keyword>
<accession>A0A3S8T984</accession>
<comment type="similarity">
    <text evidence="8">Belongs to the AP2/ERF transcription factor family. ERF subfamily.</text>
</comment>
<dbReference type="GO" id="GO:0006950">
    <property type="term" value="P:response to stress"/>
    <property type="evidence" value="ECO:0007669"/>
    <property type="project" value="TreeGrafter"/>
</dbReference>
<dbReference type="GO" id="GO:0005634">
    <property type="term" value="C:nucleus"/>
    <property type="evidence" value="ECO:0007669"/>
    <property type="project" value="UniProtKB-SubCell"/>
</dbReference>
<dbReference type="InterPro" id="IPR001471">
    <property type="entry name" value="AP2/ERF_dom"/>
</dbReference>
<organism evidence="11">
    <name type="scientific">Fragaria ananassa</name>
    <name type="common">Strawberry</name>
    <name type="synonym">Fragaria chiloensis x Fragaria virginiana</name>
    <dbReference type="NCBI Taxonomy" id="3747"/>
    <lineage>
        <taxon>Eukaryota</taxon>
        <taxon>Viridiplantae</taxon>
        <taxon>Streptophyta</taxon>
        <taxon>Embryophyta</taxon>
        <taxon>Tracheophyta</taxon>
        <taxon>Spermatophyta</taxon>
        <taxon>Magnoliopsida</taxon>
        <taxon>eudicotyledons</taxon>
        <taxon>Gunneridae</taxon>
        <taxon>Pentapetalae</taxon>
        <taxon>rosids</taxon>
        <taxon>fabids</taxon>
        <taxon>Rosales</taxon>
        <taxon>Rosaceae</taxon>
        <taxon>Rosoideae</taxon>
        <taxon>Potentilleae</taxon>
        <taxon>Fragariinae</taxon>
        <taxon>Fragaria</taxon>
    </lineage>
</organism>
<feature type="compositionally biased region" description="Polar residues" evidence="9">
    <location>
        <begin position="1"/>
        <end position="16"/>
    </location>
</feature>
<evidence type="ECO:0000256" key="3">
    <source>
        <dbReference type="ARBA" id="ARBA00023016"/>
    </source>
</evidence>
<sequence length="378" mass="41749">MGAYNQGSNGFSQPLDSSRKRRRSKNDAGSVEETLSRWKEINRLKEAGIYGDKIRKVQSKGSKKGCMKGKGGPENQRCNYRGVRQRTWGKWVAEIREPNRGSRLWLGTFPTAVDAALAYDEAAKAMYGANARLNQPNVNNRNSYVSSWNESSHETSSVTTPSGCSTVAKQGCCESTTMSNQSDHSEVCAEEESVKVKTEDGEGELTSRAWSNAYTEPSASNATQDVDVKSEVPMDHTHTDQHGVQEQAHDWLGFDVNYLKQFSMEELLFVDDLVGPTDDKPIPTLKLQQDTSSDVGRSQFADTAPVESATPSNSSYQVQYPDGTTSGSVQHMDQEPSVADYGFDLLNLQLQDGNVGVDNHRYFNMDDFDFDFPGGADN</sequence>
<dbReference type="FunFam" id="3.30.730.10:FF:000001">
    <property type="entry name" value="Ethylene-responsive transcription factor 2"/>
    <property type="match status" value="1"/>
</dbReference>
<dbReference type="GO" id="GO:0003700">
    <property type="term" value="F:DNA-binding transcription factor activity"/>
    <property type="evidence" value="ECO:0007669"/>
    <property type="project" value="InterPro"/>
</dbReference>
<keyword evidence="6" id="KW-0804">Transcription</keyword>
<protein>
    <submittedName>
        <fullName evidence="11">Transcription factor ERF27</fullName>
    </submittedName>
</protein>
<dbReference type="PANTHER" id="PTHR31241">
    <property type="entry name" value="DEHYDRATION-RESPONSIVE ELEMENT-BINDING PROTEIN 2C"/>
    <property type="match status" value="1"/>
</dbReference>
<dbReference type="InterPro" id="IPR016177">
    <property type="entry name" value="DNA-bd_dom_sf"/>
</dbReference>
<comment type="subcellular location">
    <subcellularLocation>
        <location evidence="1">Nucleus</location>
    </subcellularLocation>
</comment>
<dbReference type="PROSITE" id="PS51032">
    <property type="entry name" value="AP2_ERF"/>
    <property type="match status" value="1"/>
</dbReference>
<evidence type="ECO:0000256" key="4">
    <source>
        <dbReference type="ARBA" id="ARBA00023125"/>
    </source>
</evidence>
<evidence type="ECO:0000256" key="2">
    <source>
        <dbReference type="ARBA" id="ARBA00023015"/>
    </source>
</evidence>
<dbReference type="EMBL" id="MH332929">
    <property type="protein sequence ID" value="AZL19429.1"/>
    <property type="molecule type" value="mRNA"/>
</dbReference>
<feature type="compositionally biased region" description="Basic and acidic residues" evidence="9">
    <location>
        <begin position="183"/>
        <end position="200"/>
    </location>
</feature>
<dbReference type="AlphaFoldDB" id="A0A3S8T984"/>
<keyword evidence="2" id="KW-0805">Transcription regulation</keyword>
<evidence type="ECO:0000313" key="11">
    <source>
        <dbReference type="EMBL" id="AZL19429.1"/>
    </source>
</evidence>
<evidence type="ECO:0000256" key="5">
    <source>
        <dbReference type="ARBA" id="ARBA00023159"/>
    </source>
</evidence>
<evidence type="ECO:0000256" key="9">
    <source>
        <dbReference type="SAM" id="MobiDB-lite"/>
    </source>
</evidence>
<dbReference type="GO" id="GO:0000976">
    <property type="term" value="F:transcription cis-regulatory region binding"/>
    <property type="evidence" value="ECO:0007669"/>
    <property type="project" value="TreeGrafter"/>
</dbReference>
<proteinExistence type="evidence at transcript level"/>
<feature type="compositionally biased region" description="Polar residues" evidence="9">
    <location>
        <begin position="286"/>
        <end position="296"/>
    </location>
</feature>
<feature type="region of interest" description="Disordered" evidence="9">
    <location>
        <begin position="1"/>
        <end position="34"/>
    </location>
</feature>
<name>A0A3S8T984_FRAAN</name>
<evidence type="ECO:0000256" key="8">
    <source>
        <dbReference type="ARBA" id="ARBA00024343"/>
    </source>
</evidence>
<evidence type="ECO:0000256" key="7">
    <source>
        <dbReference type="ARBA" id="ARBA00023242"/>
    </source>
</evidence>
<keyword evidence="7" id="KW-0539">Nucleus</keyword>